<proteinExistence type="predicted"/>
<dbReference type="Proteomes" id="UP000694865">
    <property type="component" value="Unplaced"/>
</dbReference>
<protein>
    <submittedName>
        <fullName evidence="4">Uncharacterized protein LOC100375094</fullName>
    </submittedName>
</protein>
<evidence type="ECO:0000313" key="3">
    <source>
        <dbReference type="Proteomes" id="UP000694865"/>
    </source>
</evidence>
<dbReference type="Pfam" id="PF23069">
    <property type="entry name" value="DUF7042"/>
    <property type="match status" value="1"/>
</dbReference>
<feature type="chain" id="PRO_5045153316" evidence="1">
    <location>
        <begin position="22"/>
        <end position="246"/>
    </location>
</feature>
<keyword evidence="3" id="KW-1185">Reference proteome</keyword>
<dbReference type="GeneID" id="100375094"/>
<name>A0ABM0GXE0_SACKO</name>
<feature type="signal peptide" evidence="1">
    <location>
        <begin position="1"/>
        <end position="21"/>
    </location>
</feature>
<accession>A0ABM0GXE0</accession>
<feature type="domain" description="DUF7042" evidence="2">
    <location>
        <begin position="143"/>
        <end position="230"/>
    </location>
</feature>
<evidence type="ECO:0000259" key="2">
    <source>
        <dbReference type="Pfam" id="PF23069"/>
    </source>
</evidence>
<sequence>MMKTFLISAAVLVFLFGVSDAENCTGFPEDLIGIWTSSGDSDMINGKYDINAENMTRMDGGESSQFQCLLFEDNTYVLKKIGGNDKQYMCLAYKKINDNALMTYTKNANSDDTPSSVGDICDEDLMKYPKPGNMLYADSLAAVECSLIGKFQFDTEDCANKTYTLEACSGDFTSMTFFAACDGLQNPFANGSMDCLGSWDGEDGLKYAFVKTASIADTDTEWTGKFACMVSVLQPIFILTRVDIVS</sequence>
<dbReference type="RefSeq" id="XP_002739454.1">
    <property type="nucleotide sequence ID" value="XM_002739408.2"/>
</dbReference>
<organism evidence="3 4">
    <name type="scientific">Saccoglossus kowalevskii</name>
    <name type="common">Acorn worm</name>
    <dbReference type="NCBI Taxonomy" id="10224"/>
    <lineage>
        <taxon>Eukaryota</taxon>
        <taxon>Metazoa</taxon>
        <taxon>Hemichordata</taxon>
        <taxon>Enteropneusta</taxon>
        <taxon>Harrimaniidae</taxon>
        <taxon>Saccoglossus</taxon>
    </lineage>
</organism>
<reference evidence="4" key="1">
    <citation type="submission" date="2025-08" db="UniProtKB">
        <authorList>
            <consortium name="RefSeq"/>
        </authorList>
    </citation>
    <scope>IDENTIFICATION</scope>
    <source>
        <tissue evidence="4">Testes</tissue>
    </source>
</reference>
<dbReference type="InterPro" id="IPR055470">
    <property type="entry name" value="DUF7042"/>
</dbReference>
<evidence type="ECO:0000256" key="1">
    <source>
        <dbReference type="SAM" id="SignalP"/>
    </source>
</evidence>
<evidence type="ECO:0000313" key="4">
    <source>
        <dbReference type="RefSeq" id="XP_002739454.1"/>
    </source>
</evidence>
<gene>
    <name evidence="4" type="primary">LOC100375094</name>
</gene>
<keyword evidence="1" id="KW-0732">Signal</keyword>